<dbReference type="InterPro" id="IPR056825">
    <property type="entry name" value="Agd3_C"/>
</dbReference>
<feature type="domain" description="Agd3 CBM87" evidence="2">
    <location>
        <begin position="34"/>
        <end position="243"/>
    </location>
</feature>
<sequence>MGDLLLQLWTFLYESSITQNVHFLLRAVQAAVTVNSTILVLSRESNATLSGTALLQGYGIPFQVVDLSRSSTGIPVLNSSATSGNYGGIITVSARQYENGDDWNKALTMKQWQQIYDYQEAFGVRLVRLNAWPNADFGVSAIGKSSVLETQDTSITNSSDFTTANLIEGVPVSLSSIAHYPAAITNASIAFEIAQFAAGGKQKRSTAAVYNKIGNREQQVWFMSFESDLSTASAFLSHAWIHWMTRGLYLGFRRVYFNTQVDDVFVETELYSTNKAYRIKAADLQSHVTWMQDINSRLPSGSSYKIELGHNGNGNIEAAVDKDYNNDPALCNPQEGIEYSAQPEGGPLEYKKPLGSGKDIWPKKIKEFTWSRDCMMLDPLLVWLTDSTNRDKFFHVSHTFTHEDETNATYADVQKEITWNQKWFKEVGLDTNSGFSPNGIIPPGITGLHNGDALRAWMENGIKYVVGDNSRPVLMDVAQRRNGFWPVISNVADNGYDGVNILGRWGTSIYYNCDLPDCDTKEWTAIAGGKGDFGNLLAYEKEENVGHLLGLRWDPFMFHQANLRVSDTSAITVNGKKGKYSLLMAWTETVIQEMTRLTAWPIITLKHDDIATQIINRMTRDQCVPNLTYQLSDDRKAITGIIVSAANTKCSTPIPVTFPGAVKSASSATKEQVGKDPLTLWVTLGGKAQSYTLSKPVSIR</sequence>
<dbReference type="InterPro" id="IPR050788">
    <property type="entry name" value="Yeast_SRP1/TIP1_CWP"/>
</dbReference>
<keyword evidence="5" id="KW-1185">Reference proteome</keyword>
<organism evidence="4 5">
    <name type="scientific">Delitschia confertaspora ATCC 74209</name>
    <dbReference type="NCBI Taxonomy" id="1513339"/>
    <lineage>
        <taxon>Eukaryota</taxon>
        <taxon>Fungi</taxon>
        <taxon>Dikarya</taxon>
        <taxon>Ascomycota</taxon>
        <taxon>Pezizomycotina</taxon>
        <taxon>Dothideomycetes</taxon>
        <taxon>Pleosporomycetidae</taxon>
        <taxon>Pleosporales</taxon>
        <taxon>Delitschiaceae</taxon>
        <taxon>Delitschia</taxon>
    </lineage>
</organism>
<comment type="caution">
    <text evidence="4">The sequence shown here is derived from an EMBL/GenBank/DDBJ whole genome shotgun (WGS) entry which is preliminary data.</text>
</comment>
<evidence type="ECO:0000313" key="5">
    <source>
        <dbReference type="Proteomes" id="UP000799536"/>
    </source>
</evidence>
<feature type="domain" description="Agd3 C-terminal" evidence="3">
    <location>
        <begin position="629"/>
        <end position="697"/>
    </location>
</feature>
<dbReference type="Proteomes" id="UP000799536">
    <property type="component" value="Unassembled WGS sequence"/>
</dbReference>
<dbReference type="Gene3D" id="3.20.20.370">
    <property type="entry name" value="Glycoside hydrolase/deacetylase"/>
    <property type="match status" value="1"/>
</dbReference>
<accession>A0A9P4MYD6</accession>
<proteinExistence type="predicted"/>
<dbReference type="AlphaFoldDB" id="A0A9P4MYD6"/>
<dbReference type="Pfam" id="PF25116">
    <property type="entry name" value="CBM87_Agd3"/>
    <property type="match status" value="1"/>
</dbReference>
<dbReference type="InterPro" id="IPR011330">
    <property type="entry name" value="Glyco_hydro/deAcase_b/a-brl"/>
</dbReference>
<dbReference type="OrthoDB" id="2113314at2759"/>
<reference evidence="4" key="1">
    <citation type="journal article" date="2020" name="Stud. Mycol.">
        <title>101 Dothideomycetes genomes: a test case for predicting lifestyles and emergence of pathogens.</title>
        <authorList>
            <person name="Haridas S."/>
            <person name="Albert R."/>
            <person name="Binder M."/>
            <person name="Bloem J."/>
            <person name="Labutti K."/>
            <person name="Salamov A."/>
            <person name="Andreopoulos B."/>
            <person name="Baker S."/>
            <person name="Barry K."/>
            <person name="Bills G."/>
            <person name="Bluhm B."/>
            <person name="Cannon C."/>
            <person name="Castanera R."/>
            <person name="Culley D."/>
            <person name="Daum C."/>
            <person name="Ezra D."/>
            <person name="Gonzalez J."/>
            <person name="Henrissat B."/>
            <person name="Kuo A."/>
            <person name="Liang C."/>
            <person name="Lipzen A."/>
            <person name="Lutzoni F."/>
            <person name="Magnuson J."/>
            <person name="Mondo S."/>
            <person name="Nolan M."/>
            <person name="Ohm R."/>
            <person name="Pangilinan J."/>
            <person name="Park H.-J."/>
            <person name="Ramirez L."/>
            <person name="Alfaro M."/>
            <person name="Sun H."/>
            <person name="Tritt A."/>
            <person name="Yoshinaga Y."/>
            <person name="Zwiers L.-H."/>
            <person name="Turgeon B."/>
            <person name="Goodwin S."/>
            <person name="Spatafora J."/>
            <person name="Crous P."/>
            <person name="Grigoriev I."/>
        </authorList>
    </citation>
    <scope>NUCLEOTIDE SEQUENCE</scope>
    <source>
        <strain evidence="4">ATCC 74209</strain>
    </source>
</reference>
<evidence type="ECO:0008006" key="6">
    <source>
        <dbReference type="Google" id="ProtNLM"/>
    </source>
</evidence>
<dbReference type="Pfam" id="PF25117">
    <property type="entry name" value="Agd3_C"/>
    <property type="match status" value="1"/>
</dbReference>
<name>A0A9P4MYD6_9PLEO</name>
<dbReference type="EMBL" id="ML993883">
    <property type="protein sequence ID" value="KAF2204158.1"/>
    <property type="molecule type" value="Genomic_DNA"/>
</dbReference>
<dbReference type="InterPro" id="IPR056827">
    <property type="entry name" value="CBM87_Agd3"/>
</dbReference>
<dbReference type="InterPro" id="IPR056826">
    <property type="entry name" value="Agd3_CE"/>
</dbReference>
<dbReference type="SUPFAM" id="SSF88713">
    <property type="entry name" value="Glycoside hydrolase/deacetylase"/>
    <property type="match status" value="1"/>
</dbReference>
<evidence type="ECO:0000259" key="2">
    <source>
        <dbReference type="Pfam" id="PF25116"/>
    </source>
</evidence>
<dbReference type="GO" id="GO:0005975">
    <property type="term" value="P:carbohydrate metabolic process"/>
    <property type="evidence" value="ECO:0007669"/>
    <property type="project" value="InterPro"/>
</dbReference>
<evidence type="ECO:0000313" key="4">
    <source>
        <dbReference type="EMBL" id="KAF2204158.1"/>
    </source>
</evidence>
<gene>
    <name evidence="4" type="ORF">GQ43DRAFT_495699</name>
</gene>
<protein>
    <recommendedName>
        <fullName evidence="6">Extracellular serine-rich protein</fullName>
    </recommendedName>
</protein>
<dbReference type="PANTHER" id="PTHR31002">
    <property type="entry name" value="SERIPAUPERIN"/>
    <property type="match status" value="1"/>
</dbReference>
<evidence type="ECO:0000259" key="1">
    <source>
        <dbReference type="Pfam" id="PF25115"/>
    </source>
</evidence>
<evidence type="ECO:0000259" key="3">
    <source>
        <dbReference type="Pfam" id="PF25117"/>
    </source>
</evidence>
<dbReference type="PANTHER" id="PTHR31002:SF34">
    <property type="entry name" value="CELL WALL PROTEIN CWP1-RELATED"/>
    <property type="match status" value="1"/>
</dbReference>
<feature type="domain" description="Agd3 deacetylase" evidence="1">
    <location>
        <begin position="257"/>
        <end position="627"/>
    </location>
</feature>
<dbReference type="Pfam" id="PF25115">
    <property type="entry name" value="Agd3_CE"/>
    <property type="match status" value="1"/>
</dbReference>